<reference evidence="1" key="1">
    <citation type="submission" date="2024-09" db="EMBL/GenBank/DDBJ databases">
        <title>Black Yeasts Isolated from many extreme environments.</title>
        <authorList>
            <person name="Coleine C."/>
            <person name="Stajich J.E."/>
            <person name="Selbmann L."/>
        </authorList>
    </citation>
    <scope>NUCLEOTIDE SEQUENCE</scope>
    <source>
        <strain evidence="1">CCFEE 5737</strain>
    </source>
</reference>
<dbReference type="EMBL" id="JAWDJW010002624">
    <property type="protein sequence ID" value="KAK3077663.1"/>
    <property type="molecule type" value="Genomic_DNA"/>
</dbReference>
<evidence type="ECO:0000313" key="1">
    <source>
        <dbReference type="EMBL" id="KAK3077663.1"/>
    </source>
</evidence>
<feature type="non-terminal residue" evidence="1">
    <location>
        <position position="285"/>
    </location>
</feature>
<dbReference type="Proteomes" id="UP001186974">
    <property type="component" value="Unassembled WGS sequence"/>
</dbReference>
<proteinExistence type="predicted"/>
<protein>
    <submittedName>
        <fullName evidence="1">Uncharacterized protein</fullName>
    </submittedName>
</protein>
<name>A0ACC3DMC1_9PEZI</name>
<evidence type="ECO:0000313" key="2">
    <source>
        <dbReference type="Proteomes" id="UP001186974"/>
    </source>
</evidence>
<gene>
    <name evidence="1" type="ORF">LTS18_009631</name>
</gene>
<organism evidence="1 2">
    <name type="scientific">Coniosporium uncinatum</name>
    <dbReference type="NCBI Taxonomy" id="93489"/>
    <lineage>
        <taxon>Eukaryota</taxon>
        <taxon>Fungi</taxon>
        <taxon>Dikarya</taxon>
        <taxon>Ascomycota</taxon>
        <taxon>Pezizomycotina</taxon>
        <taxon>Dothideomycetes</taxon>
        <taxon>Dothideomycetes incertae sedis</taxon>
        <taxon>Coniosporium</taxon>
    </lineage>
</organism>
<comment type="caution">
    <text evidence="1">The sequence shown here is derived from an EMBL/GenBank/DDBJ whole genome shotgun (WGS) entry which is preliminary data.</text>
</comment>
<sequence length="285" mass="31184">MSSPNAENQRKHFQPIVFDHIQLLDFIQYLLDHHTDPTTLIICSSRDQFLQQLLASIEHSGNDNGDPRTGSSQPKHHLFIPTLRLLSQTRTINLAFTPHLAAIRAYFSSYSLSETTSISAALPAPLLSPAPGQQQRRPFLALLNPIALHRDTSSFSAQGLSRTLASVVELAWRTKQRLVITECAVPSPSSPAADGGLAAPLRTAHADADMDAEMDAGMPDANAHDHSAEPTEGETTTAGSTVWQEPPSPWDEKVAILNVTTRTFGAGERGWVGRTMKLRNVAERW</sequence>
<keyword evidence="2" id="KW-1185">Reference proteome</keyword>
<accession>A0ACC3DMC1</accession>